<dbReference type="Pfam" id="PF00563">
    <property type="entry name" value="EAL"/>
    <property type="match status" value="1"/>
</dbReference>
<name>A0A6L6J0W2_9RHOB</name>
<proteinExistence type="predicted"/>
<dbReference type="GO" id="GO:0071111">
    <property type="term" value="F:cyclic-guanylate-specific phosphodiesterase activity"/>
    <property type="evidence" value="ECO:0007669"/>
    <property type="project" value="InterPro"/>
</dbReference>
<organism evidence="2 3">
    <name type="scientific">Paracoccus shanxieyensis</name>
    <dbReference type="NCBI Taxonomy" id="2675752"/>
    <lineage>
        <taxon>Bacteria</taxon>
        <taxon>Pseudomonadati</taxon>
        <taxon>Pseudomonadota</taxon>
        <taxon>Alphaproteobacteria</taxon>
        <taxon>Rhodobacterales</taxon>
        <taxon>Paracoccaceae</taxon>
        <taxon>Paracoccus</taxon>
    </lineage>
</organism>
<keyword evidence="3" id="KW-1185">Reference proteome</keyword>
<dbReference type="PANTHER" id="PTHR33121">
    <property type="entry name" value="CYCLIC DI-GMP PHOSPHODIESTERASE PDEF"/>
    <property type="match status" value="1"/>
</dbReference>
<dbReference type="InterPro" id="IPR035919">
    <property type="entry name" value="EAL_sf"/>
</dbReference>
<comment type="caution">
    <text evidence="2">The sequence shown here is derived from an EMBL/GenBank/DDBJ whole genome shotgun (WGS) entry which is preliminary data.</text>
</comment>
<protein>
    <submittedName>
        <fullName evidence="2">EAL domain-containing protein</fullName>
    </submittedName>
</protein>
<sequence length="427" mass="46107">MAYGIGKAARFARLITGGAARRDTPKSALILRVENGDQLRASIGPVLLDRMMDVLAMRLGTELRLLPRGRMPGQTVLCGLLAARTEALPGLLAQLGAICRSSIDLGDLRMTPVINAVIVSDMAGAADAAALWAYGHRAIRACSPLAETGQIRFVEYSGVDSQQVSQAEPLFSPEQIRTCFQPQLCCDTGRILGLRVVGRVDHPELGALDLHDLRMRLDEQTLAEVFRTTLRLSLAALRGWDRLGRDLPFVSLSMSDRELADPTLAEAVLWELDRLDLAPARLEIEVTEPIGRSGGRMPVTASLQRLSAAGCRIALGDFGTGSAGLDTLRMFGIRRVRIGRGFVAGCDHRADQQRMILAVLALAEHLKLQTLACGVATLDERAFLAQIGFDAVQGKAVAPILSATELDDFLQSHDLALPPPFVVPRKA</sequence>
<gene>
    <name evidence="2" type="ORF">GL284_12330</name>
</gene>
<dbReference type="PROSITE" id="PS50883">
    <property type="entry name" value="EAL"/>
    <property type="match status" value="1"/>
</dbReference>
<dbReference type="Proteomes" id="UP000478740">
    <property type="component" value="Unassembled WGS sequence"/>
</dbReference>
<dbReference type="AlphaFoldDB" id="A0A6L6J0W2"/>
<dbReference type="SUPFAM" id="SSF141868">
    <property type="entry name" value="EAL domain-like"/>
    <property type="match status" value="1"/>
</dbReference>
<accession>A0A6L6J0W2</accession>
<evidence type="ECO:0000313" key="3">
    <source>
        <dbReference type="Proteomes" id="UP000478740"/>
    </source>
</evidence>
<dbReference type="InterPro" id="IPR050706">
    <property type="entry name" value="Cyclic-di-GMP_PDE-like"/>
</dbReference>
<dbReference type="EMBL" id="WMII01000010">
    <property type="protein sequence ID" value="MTH65052.1"/>
    <property type="molecule type" value="Genomic_DNA"/>
</dbReference>
<reference evidence="2 3" key="1">
    <citation type="submission" date="2019-11" db="EMBL/GenBank/DDBJ databases">
        <authorList>
            <person name="Dong K."/>
        </authorList>
    </citation>
    <scope>NUCLEOTIDE SEQUENCE [LARGE SCALE GENOMIC DNA]</scope>
    <source>
        <strain evidence="2 3">DK608</strain>
    </source>
</reference>
<dbReference type="RefSeq" id="WP_155044929.1">
    <property type="nucleotide sequence ID" value="NZ_WMIH01000010.1"/>
</dbReference>
<dbReference type="PANTHER" id="PTHR33121:SF70">
    <property type="entry name" value="SIGNALING PROTEIN YKOW"/>
    <property type="match status" value="1"/>
</dbReference>
<evidence type="ECO:0000313" key="2">
    <source>
        <dbReference type="EMBL" id="MTH65052.1"/>
    </source>
</evidence>
<dbReference type="Gene3D" id="3.20.20.450">
    <property type="entry name" value="EAL domain"/>
    <property type="match status" value="1"/>
</dbReference>
<dbReference type="InterPro" id="IPR001633">
    <property type="entry name" value="EAL_dom"/>
</dbReference>
<evidence type="ECO:0000259" key="1">
    <source>
        <dbReference type="PROSITE" id="PS50883"/>
    </source>
</evidence>
<feature type="domain" description="EAL" evidence="1">
    <location>
        <begin position="160"/>
        <end position="414"/>
    </location>
</feature>
<dbReference type="CDD" id="cd01948">
    <property type="entry name" value="EAL"/>
    <property type="match status" value="1"/>
</dbReference>
<dbReference type="SMART" id="SM00052">
    <property type="entry name" value="EAL"/>
    <property type="match status" value="1"/>
</dbReference>